<dbReference type="InterPro" id="IPR029068">
    <property type="entry name" value="Glyas_Bleomycin-R_OHBP_Dase"/>
</dbReference>
<dbReference type="EMBL" id="JARYGZ010000001">
    <property type="protein sequence ID" value="MDH7637443.1"/>
    <property type="molecule type" value="Genomic_DNA"/>
</dbReference>
<dbReference type="Gene3D" id="3.10.180.10">
    <property type="entry name" value="2,3-Dihydroxybiphenyl 1,2-Dioxygenase, domain 1"/>
    <property type="match status" value="1"/>
</dbReference>
<dbReference type="Proteomes" id="UP001160625">
    <property type="component" value="Unassembled WGS sequence"/>
</dbReference>
<protein>
    <submittedName>
        <fullName evidence="1">VOC family protein</fullName>
    </submittedName>
</protein>
<name>A0ABT6MY49_9SPHN</name>
<gene>
    <name evidence="1" type="ORF">QGN17_01745</name>
</gene>
<sequence>MTVLPIRQIAYFVADVRAAAARHHALFGSGPYYVADNIPLAACLYRGEPAELDHSSAYGQWGDLMIEFVQQNNPGPSAFHDMYPEGSGREGIHHVALFVDDVDASIAAYAAQGHDCALRAVTGTGLVFAMIDMVATHGHMVELYSPTPSLTGFYAMIADAAREGVGNALIRPIRFD</sequence>
<organism evidence="1 2">
    <name type="scientific">Sphingomonas oryzagri</name>
    <dbReference type="NCBI Taxonomy" id="3042314"/>
    <lineage>
        <taxon>Bacteria</taxon>
        <taxon>Pseudomonadati</taxon>
        <taxon>Pseudomonadota</taxon>
        <taxon>Alphaproteobacteria</taxon>
        <taxon>Sphingomonadales</taxon>
        <taxon>Sphingomonadaceae</taxon>
        <taxon>Sphingomonas</taxon>
    </lineage>
</organism>
<evidence type="ECO:0000313" key="2">
    <source>
        <dbReference type="Proteomes" id="UP001160625"/>
    </source>
</evidence>
<accession>A0ABT6MY49</accession>
<proteinExistence type="predicted"/>
<dbReference type="Pfam" id="PF13669">
    <property type="entry name" value="Glyoxalase_4"/>
    <property type="match status" value="1"/>
</dbReference>
<comment type="caution">
    <text evidence="1">The sequence shown here is derived from an EMBL/GenBank/DDBJ whole genome shotgun (WGS) entry which is preliminary data.</text>
</comment>
<dbReference type="SUPFAM" id="SSF54593">
    <property type="entry name" value="Glyoxalase/Bleomycin resistance protein/Dihydroxybiphenyl dioxygenase"/>
    <property type="match status" value="1"/>
</dbReference>
<evidence type="ECO:0000313" key="1">
    <source>
        <dbReference type="EMBL" id="MDH7637443.1"/>
    </source>
</evidence>
<reference evidence="1" key="1">
    <citation type="submission" date="2023-04" db="EMBL/GenBank/DDBJ databases">
        <title>Sphingomonas sp. MAHUQ-71 isolated from rice field.</title>
        <authorList>
            <person name="Huq M.A."/>
        </authorList>
    </citation>
    <scope>NUCLEOTIDE SEQUENCE</scope>
    <source>
        <strain evidence="1">MAHUQ-71</strain>
    </source>
</reference>
<keyword evidence="2" id="KW-1185">Reference proteome</keyword>
<dbReference type="RefSeq" id="WP_281042795.1">
    <property type="nucleotide sequence ID" value="NZ_JARYGZ010000001.1"/>
</dbReference>